<gene>
    <name evidence="1" type="ORF">EKG95_27420</name>
</gene>
<accession>A0A5X6ESP9</accession>
<protein>
    <recommendedName>
        <fullName evidence="2">Fimbrial protein</fullName>
    </recommendedName>
</protein>
<name>A0A5X6ESP9_SALET</name>
<proteinExistence type="predicted"/>
<dbReference type="EMBL" id="AAHUDZ010000097">
    <property type="protein sequence ID" value="ECA3795454.1"/>
    <property type="molecule type" value="Genomic_DNA"/>
</dbReference>
<reference evidence="1" key="1">
    <citation type="submission" date="2018-12" db="EMBL/GenBank/DDBJ databases">
        <authorList>
            <person name="Ashton P.M."/>
            <person name="Dallman T."/>
            <person name="Nair S."/>
            <person name="De Pinna E."/>
            <person name="Peters T."/>
            <person name="Grant K."/>
        </authorList>
    </citation>
    <scope>NUCLEOTIDE SEQUENCE</scope>
    <source>
        <strain evidence="1">650060</strain>
    </source>
</reference>
<comment type="caution">
    <text evidence="1">The sequence shown here is derived from an EMBL/GenBank/DDBJ whole genome shotgun (WGS) entry which is preliminary data.</text>
</comment>
<evidence type="ECO:0000313" key="1">
    <source>
        <dbReference type="EMBL" id="ECA3795454.1"/>
    </source>
</evidence>
<sequence length="312" mass="34666">MPGTGQVLYSHTFPKQPFICSVTKPNSFQGGFQAALAATISGHYFQTLQETLAKAGLAMRFIVSSPLGSGTWIPNDSSSQFFPLTSKYGYDNEHLTTGHQFFTMRVELYVKEQIKRALKINIPASPDGVIRVVWGVGKDTDIYSNIKFNSSAADLWYLPECIGKVTIPPVVRFNRIYSGAINYDGTLPQGQSFAIKAQYNPACAFPDYSTSYNDLNLNLSIKFTPEGPGRVEDKYIYLKNEEGEENGLRLRIRNMNFSRDEVFNSSGNIIGLNSTSGLSMNTFSAELEKNPSAGSVKNGNFTQRIKVDINYY</sequence>
<evidence type="ECO:0008006" key="2">
    <source>
        <dbReference type="Google" id="ProtNLM"/>
    </source>
</evidence>
<dbReference type="AlphaFoldDB" id="A0A5X6ESP9"/>
<organism evidence="1">
    <name type="scientific">Salmonella enterica subsp. enterica serovar Aqua</name>
    <dbReference type="NCBI Taxonomy" id="1302615"/>
    <lineage>
        <taxon>Bacteria</taxon>
        <taxon>Pseudomonadati</taxon>
        <taxon>Pseudomonadota</taxon>
        <taxon>Gammaproteobacteria</taxon>
        <taxon>Enterobacterales</taxon>
        <taxon>Enterobacteriaceae</taxon>
        <taxon>Salmonella</taxon>
    </lineage>
</organism>